<reference evidence="3" key="3">
    <citation type="journal article" date="2016" name="Gigascience">
        <title>De novo construction of an expanded transcriptome assembly for the western tarnished plant bug, Lygus hesperus.</title>
        <authorList>
            <person name="Tassone E.E."/>
            <person name="Geib S.M."/>
            <person name="Hall B."/>
            <person name="Fabrick J.A."/>
            <person name="Brent C.S."/>
            <person name="Hull J.J."/>
        </authorList>
    </citation>
    <scope>NUCLEOTIDE SEQUENCE</scope>
</reference>
<gene>
    <name evidence="1" type="primary">UBA3_1</name>
    <name evidence="2" type="synonym">UBA3_0</name>
    <name evidence="3" type="synonym">UBA3_2</name>
    <name evidence="2" type="ORF">CM83_14316</name>
    <name evidence="1" type="ORF">CM83_14319</name>
    <name evidence="3" type="ORF">g.12985</name>
</gene>
<dbReference type="SUPFAM" id="SSF69572">
    <property type="entry name" value="Activating enzymes of the ubiquitin-like proteins"/>
    <property type="match status" value="1"/>
</dbReference>
<dbReference type="GO" id="GO:0008641">
    <property type="term" value="F:ubiquitin-like modifier activating enzyme activity"/>
    <property type="evidence" value="ECO:0007669"/>
    <property type="project" value="InterPro"/>
</dbReference>
<evidence type="ECO:0000313" key="3">
    <source>
        <dbReference type="EMBL" id="JAQ18312.1"/>
    </source>
</evidence>
<dbReference type="EMBL" id="GDHC01000317">
    <property type="protein sequence ID" value="JAQ18312.1"/>
    <property type="molecule type" value="Transcribed_RNA"/>
</dbReference>
<name>A0A0A9YVS4_LYGHE</name>
<reference evidence="1" key="2">
    <citation type="submission" date="2014-07" db="EMBL/GenBank/DDBJ databases">
        <authorList>
            <person name="Hull J."/>
        </authorList>
    </citation>
    <scope>NUCLEOTIDE SEQUENCE</scope>
</reference>
<protein>
    <submittedName>
        <fullName evidence="1">NEDD8-activating enzyme E1 catalytic subunit</fullName>
    </submittedName>
</protein>
<dbReference type="EMBL" id="GBHO01008411">
    <property type="protein sequence ID" value="JAG35193.1"/>
    <property type="molecule type" value="Transcribed_RNA"/>
</dbReference>
<evidence type="ECO:0000313" key="2">
    <source>
        <dbReference type="EMBL" id="JAG35194.1"/>
    </source>
</evidence>
<sequence length="231" mass="25062">MMMFPGISACLQCVIDSVATRTGVATRAVCSLPGTLRSFQDCVVRAYIAAQDAGTAVPDVATVHSRALQIAEHNSIVCESVQVTSDVLHTIVPTVSCTNALVAAVAVQEYIKFLTSCVLDADGYFLYVGDASVTGVSSLLTPFRRISNCSACSKFQHFKVVLVQGRGVQVTSDVCVRLLHRHSGIDVCVDWQLWDLTRIPATLFTHWDDAEGVKVIKLRQPYAVTCSHFSH</sequence>
<evidence type="ECO:0000313" key="1">
    <source>
        <dbReference type="EMBL" id="JAG35193.1"/>
    </source>
</evidence>
<organism evidence="1">
    <name type="scientific">Lygus hesperus</name>
    <name type="common">Western plant bug</name>
    <dbReference type="NCBI Taxonomy" id="30085"/>
    <lineage>
        <taxon>Eukaryota</taxon>
        <taxon>Metazoa</taxon>
        <taxon>Ecdysozoa</taxon>
        <taxon>Arthropoda</taxon>
        <taxon>Hexapoda</taxon>
        <taxon>Insecta</taxon>
        <taxon>Pterygota</taxon>
        <taxon>Neoptera</taxon>
        <taxon>Paraneoptera</taxon>
        <taxon>Hemiptera</taxon>
        <taxon>Heteroptera</taxon>
        <taxon>Panheteroptera</taxon>
        <taxon>Cimicomorpha</taxon>
        <taxon>Miridae</taxon>
        <taxon>Mirini</taxon>
        <taxon>Lygus</taxon>
    </lineage>
</organism>
<proteinExistence type="predicted"/>
<dbReference type="EMBL" id="GBHO01008410">
    <property type="protein sequence ID" value="JAG35194.1"/>
    <property type="molecule type" value="Transcribed_RNA"/>
</dbReference>
<accession>A0A0A9YVS4</accession>
<dbReference type="InterPro" id="IPR035985">
    <property type="entry name" value="Ubiquitin-activating_enz"/>
</dbReference>
<reference evidence="1" key="1">
    <citation type="journal article" date="2014" name="PLoS ONE">
        <title>Transcriptome-Based Identification of ABC Transporters in the Western Tarnished Plant Bug Lygus hesperus.</title>
        <authorList>
            <person name="Hull J.J."/>
            <person name="Chaney K."/>
            <person name="Geib S.M."/>
            <person name="Fabrick J.A."/>
            <person name="Brent C.S."/>
            <person name="Walsh D."/>
            <person name="Lavine L.C."/>
        </authorList>
    </citation>
    <scope>NUCLEOTIDE SEQUENCE</scope>
</reference>
<dbReference type="AlphaFoldDB" id="A0A0A9YVS4"/>